<organism evidence="2 3">
    <name type="scientific">Microbispora siamensis</name>
    <dbReference type="NCBI Taxonomy" id="564413"/>
    <lineage>
        <taxon>Bacteria</taxon>
        <taxon>Bacillati</taxon>
        <taxon>Actinomycetota</taxon>
        <taxon>Actinomycetes</taxon>
        <taxon>Streptosporangiales</taxon>
        <taxon>Streptosporangiaceae</taxon>
        <taxon>Microbispora</taxon>
    </lineage>
</organism>
<accession>A0ABQ4GYT4</accession>
<dbReference type="Proteomes" id="UP000660454">
    <property type="component" value="Unassembled WGS sequence"/>
</dbReference>
<dbReference type="SUPFAM" id="SSF47240">
    <property type="entry name" value="Ferritin-like"/>
    <property type="match status" value="1"/>
</dbReference>
<comment type="caution">
    <text evidence="2">The sequence shown here is derived from an EMBL/GenBank/DDBJ whole genome shotgun (WGS) entry which is preliminary data.</text>
</comment>
<evidence type="ECO:0008006" key="4">
    <source>
        <dbReference type="Google" id="ProtNLM"/>
    </source>
</evidence>
<sequence>MELLDGVPPLGTEELLAEVDAAERELAAGEGPPAGTAPAGDEEGAARFEALIAADGKIEPRDWMPDGYRRSLIRQIAQHAHSEIMGMQPETNWISRAPSLARKAILIAKVQDEAGHGLYLYSVAESLGVSREWMLDELHAGRQKYLSFINYPTLTWADVGALAWLTDGAAVVNQVSLCRTSYGPYARALVRICKEESFHHRQGFDLLYALSRGTPEQRAMLQAAVDRWWYPALAMFGPPDHMSTHSAQSLAWRIKRATNDELRQRFVDICVPQARVLGVTLPDPALRWNAERGHHDFTPPDFEELKRVVAGNGPCNRQRLAHRRRAHEDGAWVREAAAAYAAKHGESREAAEPAPAGEAARAPERTDWPLWEVFVRPRRGLAHSHAGGLHAPDAAMALRNARDLYTRRGEGVSIWVLPAAGITASSPDEKDAFFDPAGDKVYRHPSFFELPEGVEHL</sequence>
<evidence type="ECO:0000256" key="1">
    <source>
        <dbReference type="SAM" id="MobiDB-lite"/>
    </source>
</evidence>
<dbReference type="Pfam" id="PF06243">
    <property type="entry name" value="PaaB"/>
    <property type="match status" value="1"/>
</dbReference>
<dbReference type="PANTHER" id="PTHR30458">
    <property type="entry name" value="PHENYLACETIC ACID DEGRADATION PROTEIN PAA"/>
    <property type="match status" value="1"/>
</dbReference>
<dbReference type="NCBIfam" id="TIGR02156">
    <property type="entry name" value="PA_CoA_Oxy1"/>
    <property type="match status" value="1"/>
</dbReference>
<dbReference type="Gene3D" id="1.20.1260.10">
    <property type="match status" value="1"/>
</dbReference>
<reference evidence="2 3" key="1">
    <citation type="submission" date="2021-01" db="EMBL/GenBank/DDBJ databases">
        <title>Whole genome shotgun sequence of Microbispora siamensis NBRC 104113.</title>
        <authorList>
            <person name="Komaki H."/>
            <person name="Tamura T."/>
        </authorList>
    </citation>
    <scope>NUCLEOTIDE SEQUENCE [LARGE SCALE GENOMIC DNA]</scope>
    <source>
        <strain evidence="2 3">NBRC 104113</strain>
    </source>
</reference>
<name>A0ABQ4GYT4_9ACTN</name>
<dbReference type="NCBIfam" id="TIGR02157">
    <property type="entry name" value="PA_CoA_Oxy2"/>
    <property type="match status" value="1"/>
</dbReference>
<gene>
    <name evidence="2" type="ORF">Msi02_73890</name>
</gene>
<evidence type="ECO:0000313" key="3">
    <source>
        <dbReference type="Proteomes" id="UP000660454"/>
    </source>
</evidence>
<dbReference type="InterPro" id="IPR012347">
    <property type="entry name" value="Ferritin-like"/>
</dbReference>
<dbReference type="InterPro" id="IPR011881">
    <property type="entry name" value="PaaA"/>
</dbReference>
<proteinExistence type="predicted"/>
<dbReference type="InterPro" id="IPR038693">
    <property type="entry name" value="PaaB_sf"/>
</dbReference>
<dbReference type="EMBL" id="BOOF01000055">
    <property type="protein sequence ID" value="GIH66572.1"/>
    <property type="molecule type" value="Genomic_DNA"/>
</dbReference>
<dbReference type="InterPro" id="IPR009359">
    <property type="entry name" value="PaaB"/>
</dbReference>
<dbReference type="Gene3D" id="3.10.20.520">
    <property type="entry name" value="Phenylacetic acid degradation B"/>
    <property type="match status" value="1"/>
</dbReference>
<dbReference type="InterPro" id="IPR007814">
    <property type="entry name" value="PaaA_PaaC"/>
</dbReference>
<dbReference type="PANTHER" id="PTHR30458:SF2">
    <property type="entry name" value="1,2-PHENYLACETYL-COA EPOXIDASE, SUBUNIT A"/>
    <property type="match status" value="1"/>
</dbReference>
<dbReference type="Pfam" id="PF05138">
    <property type="entry name" value="PaaA_PaaC"/>
    <property type="match status" value="1"/>
</dbReference>
<feature type="region of interest" description="Disordered" evidence="1">
    <location>
        <begin position="343"/>
        <end position="362"/>
    </location>
</feature>
<dbReference type="InterPro" id="IPR009078">
    <property type="entry name" value="Ferritin-like_SF"/>
</dbReference>
<dbReference type="InterPro" id="IPR052703">
    <property type="entry name" value="Aromatic_CoA_ox/epox"/>
</dbReference>
<evidence type="ECO:0000313" key="2">
    <source>
        <dbReference type="EMBL" id="GIH66572.1"/>
    </source>
</evidence>
<protein>
    <recommendedName>
        <fullName evidence="4">1,2-phenylacetyl-CoA epoxidase subunit A</fullName>
    </recommendedName>
</protein>
<keyword evidence="3" id="KW-1185">Reference proteome</keyword>